<accession>A0ACA9NN77</accession>
<comment type="caution">
    <text evidence="1">The sequence shown here is derived from an EMBL/GenBank/DDBJ whole genome shotgun (WGS) entry which is preliminary data.</text>
</comment>
<dbReference type="Proteomes" id="UP000789525">
    <property type="component" value="Unassembled WGS sequence"/>
</dbReference>
<evidence type="ECO:0000313" key="1">
    <source>
        <dbReference type="EMBL" id="CAG8658032.1"/>
    </source>
</evidence>
<organism evidence="1 2">
    <name type="scientific">Acaulospora colombiana</name>
    <dbReference type="NCBI Taxonomy" id="27376"/>
    <lineage>
        <taxon>Eukaryota</taxon>
        <taxon>Fungi</taxon>
        <taxon>Fungi incertae sedis</taxon>
        <taxon>Mucoromycota</taxon>
        <taxon>Glomeromycotina</taxon>
        <taxon>Glomeromycetes</taxon>
        <taxon>Diversisporales</taxon>
        <taxon>Acaulosporaceae</taxon>
        <taxon>Acaulospora</taxon>
    </lineage>
</organism>
<evidence type="ECO:0000313" key="2">
    <source>
        <dbReference type="Proteomes" id="UP000789525"/>
    </source>
</evidence>
<dbReference type="EMBL" id="CAJVPT010022016">
    <property type="protein sequence ID" value="CAG8658032.1"/>
    <property type="molecule type" value="Genomic_DNA"/>
</dbReference>
<proteinExistence type="predicted"/>
<name>A0ACA9NN77_9GLOM</name>
<keyword evidence="2" id="KW-1185">Reference proteome</keyword>
<sequence>NPSRGADILDAIQAISVEGFRALSDPEIPRETLLTGLSNLIKQNHLLLKEIGVSHFSLEEICELTDEFGLSTKLTGAGGGGCAVTLIPDDFYADSLKILMDKLAEGGYNPYLTTVGGSGLGVLPITGDPTPEEKEELHQSFVDTPIALEHSRYHVTTLLSVLRSIVATCIQTFLPIPLMCDAEIKTH</sequence>
<gene>
    <name evidence="1" type="ORF">ACOLOM_LOCUS8485</name>
</gene>
<reference evidence="1" key="1">
    <citation type="submission" date="2021-06" db="EMBL/GenBank/DDBJ databases">
        <authorList>
            <person name="Kallberg Y."/>
            <person name="Tangrot J."/>
            <person name="Rosling A."/>
        </authorList>
    </citation>
    <scope>NUCLEOTIDE SEQUENCE</scope>
    <source>
        <strain evidence="1">CL356</strain>
    </source>
</reference>
<feature type="non-terminal residue" evidence="1">
    <location>
        <position position="1"/>
    </location>
</feature>
<protein>
    <submittedName>
        <fullName evidence="1">11298_t:CDS:1</fullName>
    </submittedName>
</protein>